<comment type="caution">
    <text evidence="2">The sequence shown here is derived from an EMBL/GenBank/DDBJ whole genome shotgun (WGS) entry which is preliminary data.</text>
</comment>
<dbReference type="SUPFAM" id="SSF50952">
    <property type="entry name" value="Soluble quinoprotein glucose dehydrogenase"/>
    <property type="match status" value="1"/>
</dbReference>
<accession>A0ABW3IR10</accession>
<dbReference type="RefSeq" id="WP_386074392.1">
    <property type="nucleotide sequence ID" value="NZ_JBHTJT010000011.1"/>
</dbReference>
<name>A0ABW3IR10_9RHOB</name>
<evidence type="ECO:0000313" key="2">
    <source>
        <dbReference type="EMBL" id="MFD0980057.1"/>
    </source>
</evidence>
<dbReference type="Proteomes" id="UP001597108">
    <property type="component" value="Unassembled WGS sequence"/>
</dbReference>
<evidence type="ECO:0000313" key="3">
    <source>
        <dbReference type="Proteomes" id="UP001597108"/>
    </source>
</evidence>
<feature type="region of interest" description="Disordered" evidence="1">
    <location>
        <begin position="1"/>
        <end position="21"/>
    </location>
</feature>
<proteinExistence type="predicted"/>
<dbReference type="Gene3D" id="2.120.10.30">
    <property type="entry name" value="TolB, C-terminal domain"/>
    <property type="match status" value="1"/>
</dbReference>
<sequence>MAITQTFSQTTLTGTSLNNPTSLQIGPDGRLYVSQQNGIIKAYDLTKSGDTWVASNEETITLINDIPNHDDDGDLNTSVSNRQVTGIVVEGTAENPVLYVSSSDPRIGAGGAGTTRTSTRTRGSSRA</sequence>
<feature type="region of interest" description="Disordered" evidence="1">
    <location>
        <begin position="99"/>
        <end position="127"/>
    </location>
</feature>
<organism evidence="2 3">
    <name type="scientific">Tropicimonas aquimaris</name>
    <dbReference type="NCBI Taxonomy" id="914152"/>
    <lineage>
        <taxon>Bacteria</taxon>
        <taxon>Pseudomonadati</taxon>
        <taxon>Pseudomonadota</taxon>
        <taxon>Alphaproteobacteria</taxon>
        <taxon>Rhodobacterales</taxon>
        <taxon>Roseobacteraceae</taxon>
        <taxon>Tropicimonas</taxon>
    </lineage>
</organism>
<reference evidence="3" key="1">
    <citation type="journal article" date="2019" name="Int. J. Syst. Evol. Microbiol.">
        <title>The Global Catalogue of Microorganisms (GCM) 10K type strain sequencing project: providing services to taxonomists for standard genome sequencing and annotation.</title>
        <authorList>
            <consortium name="The Broad Institute Genomics Platform"/>
            <consortium name="The Broad Institute Genome Sequencing Center for Infectious Disease"/>
            <person name="Wu L."/>
            <person name="Ma J."/>
        </authorList>
    </citation>
    <scope>NUCLEOTIDE SEQUENCE [LARGE SCALE GENOMIC DNA]</scope>
    <source>
        <strain evidence="3">CCUG 60524</strain>
    </source>
</reference>
<evidence type="ECO:0000256" key="1">
    <source>
        <dbReference type="SAM" id="MobiDB-lite"/>
    </source>
</evidence>
<keyword evidence="3" id="KW-1185">Reference proteome</keyword>
<feature type="compositionally biased region" description="Low complexity" evidence="1">
    <location>
        <begin position="1"/>
        <end position="17"/>
    </location>
</feature>
<dbReference type="InterPro" id="IPR011041">
    <property type="entry name" value="Quinoprot_gluc/sorb_DH_b-prop"/>
</dbReference>
<dbReference type="EMBL" id="JBHTJT010000011">
    <property type="protein sequence ID" value="MFD0980057.1"/>
    <property type="molecule type" value="Genomic_DNA"/>
</dbReference>
<gene>
    <name evidence="2" type="ORF">ACFQ2S_10375</name>
</gene>
<feature type="compositionally biased region" description="Low complexity" evidence="1">
    <location>
        <begin position="114"/>
        <end position="127"/>
    </location>
</feature>
<protein>
    <submittedName>
        <fullName evidence="2">Uncharacterized protein</fullName>
    </submittedName>
</protein>
<dbReference type="InterPro" id="IPR011042">
    <property type="entry name" value="6-blade_b-propeller_TolB-like"/>
</dbReference>